<gene>
    <name evidence="2" type="ORF">FF38_05167</name>
</gene>
<evidence type="ECO:0000313" key="2">
    <source>
        <dbReference type="EMBL" id="KNC25500.1"/>
    </source>
</evidence>
<feature type="compositionally biased region" description="Basic and acidic residues" evidence="1">
    <location>
        <begin position="116"/>
        <end position="128"/>
    </location>
</feature>
<proteinExistence type="predicted"/>
<feature type="region of interest" description="Disordered" evidence="1">
    <location>
        <begin position="75"/>
        <end position="157"/>
    </location>
</feature>
<evidence type="ECO:0000256" key="1">
    <source>
        <dbReference type="SAM" id="MobiDB-lite"/>
    </source>
</evidence>
<name>A0A0L0BZN2_LUCCU</name>
<evidence type="ECO:0000313" key="3">
    <source>
        <dbReference type="Proteomes" id="UP000037069"/>
    </source>
</evidence>
<sequence>MNRAQNETDNAQYDHREFIEKLIDSTIKLETLECVTQQEEEGDKQEIVDKPALCIKTNNDEEKLKTKQNIDNVDRETTTLETTNMPIALTARNAQRDRSHSNVPILAGNTTYKRCKSSEKAAKRDKPIELLLEPQSHQHRPHDVMHERNGKADRDAN</sequence>
<dbReference type="AlphaFoldDB" id="A0A0L0BZN2"/>
<dbReference type="Proteomes" id="UP000037069">
    <property type="component" value="Unassembled WGS sequence"/>
</dbReference>
<protein>
    <submittedName>
        <fullName evidence="2">Uncharacterized protein</fullName>
    </submittedName>
</protein>
<dbReference type="OrthoDB" id="427644at2759"/>
<comment type="caution">
    <text evidence="2">The sequence shown here is derived from an EMBL/GenBank/DDBJ whole genome shotgun (WGS) entry which is preliminary data.</text>
</comment>
<accession>A0A0L0BZN2</accession>
<keyword evidence="3" id="KW-1185">Reference proteome</keyword>
<organism evidence="2 3">
    <name type="scientific">Lucilia cuprina</name>
    <name type="common">Green bottle fly</name>
    <name type="synonym">Australian sheep blowfly</name>
    <dbReference type="NCBI Taxonomy" id="7375"/>
    <lineage>
        <taxon>Eukaryota</taxon>
        <taxon>Metazoa</taxon>
        <taxon>Ecdysozoa</taxon>
        <taxon>Arthropoda</taxon>
        <taxon>Hexapoda</taxon>
        <taxon>Insecta</taxon>
        <taxon>Pterygota</taxon>
        <taxon>Neoptera</taxon>
        <taxon>Endopterygota</taxon>
        <taxon>Diptera</taxon>
        <taxon>Brachycera</taxon>
        <taxon>Muscomorpha</taxon>
        <taxon>Oestroidea</taxon>
        <taxon>Calliphoridae</taxon>
        <taxon>Luciliinae</taxon>
        <taxon>Lucilia</taxon>
    </lineage>
</organism>
<dbReference type="EMBL" id="JRES01001109">
    <property type="protein sequence ID" value="KNC25500.1"/>
    <property type="molecule type" value="Genomic_DNA"/>
</dbReference>
<feature type="compositionally biased region" description="Basic and acidic residues" evidence="1">
    <location>
        <begin position="141"/>
        <end position="157"/>
    </location>
</feature>
<reference evidence="2 3" key="1">
    <citation type="journal article" date="2015" name="Nat. Commun.">
        <title>Lucilia cuprina genome unlocks parasitic fly biology to underpin future interventions.</title>
        <authorList>
            <person name="Anstead C.A."/>
            <person name="Korhonen P.K."/>
            <person name="Young N.D."/>
            <person name="Hall R.S."/>
            <person name="Jex A.R."/>
            <person name="Murali S.C."/>
            <person name="Hughes D.S."/>
            <person name="Lee S.F."/>
            <person name="Perry T."/>
            <person name="Stroehlein A.J."/>
            <person name="Ansell B.R."/>
            <person name="Breugelmans B."/>
            <person name="Hofmann A."/>
            <person name="Qu J."/>
            <person name="Dugan S."/>
            <person name="Lee S.L."/>
            <person name="Chao H."/>
            <person name="Dinh H."/>
            <person name="Han Y."/>
            <person name="Doddapaneni H.V."/>
            <person name="Worley K.C."/>
            <person name="Muzny D.M."/>
            <person name="Ioannidis P."/>
            <person name="Waterhouse R.M."/>
            <person name="Zdobnov E.M."/>
            <person name="James P.J."/>
            <person name="Bagnall N.H."/>
            <person name="Kotze A.C."/>
            <person name="Gibbs R.A."/>
            <person name="Richards S."/>
            <person name="Batterham P."/>
            <person name="Gasser R.B."/>
        </authorList>
    </citation>
    <scope>NUCLEOTIDE SEQUENCE [LARGE SCALE GENOMIC DNA]</scope>
    <source>
        <strain evidence="2 3">LS</strain>
        <tissue evidence="2">Full body</tissue>
    </source>
</reference>